<evidence type="ECO:0000313" key="3">
    <source>
        <dbReference type="Proteomes" id="UP000053732"/>
    </source>
</evidence>
<evidence type="ECO:0000313" key="2">
    <source>
        <dbReference type="EMBL" id="CRL28748.1"/>
    </source>
</evidence>
<dbReference type="GO" id="GO:0051225">
    <property type="term" value="P:spindle assembly"/>
    <property type="evidence" value="ECO:0007669"/>
    <property type="project" value="InterPro"/>
</dbReference>
<dbReference type="AlphaFoldDB" id="A0A0G4PRF8"/>
<dbReference type="GO" id="GO:0070652">
    <property type="term" value="C:HAUS complex"/>
    <property type="evidence" value="ECO:0007669"/>
    <property type="project" value="InterPro"/>
</dbReference>
<reference evidence="2 3" key="1">
    <citation type="journal article" date="2014" name="Nat. Commun.">
        <title>Multiple recent horizontal transfers of a large genomic region in cheese making fungi.</title>
        <authorList>
            <person name="Cheeseman K."/>
            <person name="Ropars J."/>
            <person name="Renault P."/>
            <person name="Dupont J."/>
            <person name="Gouzy J."/>
            <person name="Branca A."/>
            <person name="Abraham A.L."/>
            <person name="Ceppi M."/>
            <person name="Conseiller E."/>
            <person name="Debuchy R."/>
            <person name="Malagnac F."/>
            <person name="Goarin A."/>
            <person name="Silar P."/>
            <person name="Lacoste S."/>
            <person name="Sallet E."/>
            <person name="Bensimon A."/>
            <person name="Giraud T."/>
            <person name="Brygoo Y."/>
        </authorList>
    </citation>
    <scope>NUCLEOTIDE SEQUENCE [LARGE SCALE GENOMIC DNA]</scope>
    <source>
        <strain evidence="3">FM 013</strain>
    </source>
</reference>
<dbReference type="Proteomes" id="UP000053732">
    <property type="component" value="Unassembled WGS sequence"/>
</dbReference>
<keyword evidence="3" id="KW-1185">Reference proteome</keyword>
<proteinExistence type="predicted"/>
<dbReference type="InterPro" id="IPR029327">
    <property type="entry name" value="HAUS4"/>
</dbReference>
<dbReference type="EMBL" id="HG793163">
    <property type="protein sequence ID" value="CRL28748.1"/>
    <property type="molecule type" value="Genomic_DNA"/>
</dbReference>
<feature type="region of interest" description="Disordered" evidence="1">
    <location>
        <begin position="158"/>
        <end position="195"/>
    </location>
</feature>
<protein>
    <submittedName>
        <fullName evidence="2">Str. FM013</fullName>
    </submittedName>
</protein>
<dbReference type="Pfam" id="PF14735">
    <property type="entry name" value="HAUS4"/>
    <property type="match status" value="1"/>
</dbReference>
<organism evidence="2 3">
    <name type="scientific">Penicillium camemberti (strain FM 013)</name>
    <dbReference type="NCBI Taxonomy" id="1429867"/>
    <lineage>
        <taxon>Eukaryota</taxon>
        <taxon>Fungi</taxon>
        <taxon>Dikarya</taxon>
        <taxon>Ascomycota</taxon>
        <taxon>Pezizomycotina</taxon>
        <taxon>Eurotiomycetes</taxon>
        <taxon>Eurotiomycetidae</taxon>
        <taxon>Eurotiales</taxon>
        <taxon>Aspergillaceae</taxon>
        <taxon>Penicillium</taxon>
    </lineage>
</organism>
<accession>A0A0G4PRF8</accession>
<dbReference type="STRING" id="1429867.A0A0G4PRF8"/>
<evidence type="ECO:0000256" key="1">
    <source>
        <dbReference type="SAM" id="MobiDB-lite"/>
    </source>
</evidence>
<feature type="compositionally biased region" description="Basic residues" evidence="1">
    <location>
        <begin position="176"/>
        <end position="188"/>
    </location>
</feature>
<name>A0A0G4PRF8_PENC3</name>
<sequence>MIPPCDPSILEHNPQFKRLYENLTTSLLNPDASTRAHSASPARTAVVEELKQCQTQNAKKRIKEQMLWQLAFAPDSNLPAECHDNLAIITLYLETPSSAIETTTPKPETEPKKPDEALTLLAPDIEAFYTNIPAFILPLSKALSSAIQDLRALSTANTDPVTGPDADVPTLQHSNHNARARARDRRVRTSMAPVPPLSSQLQARVRVLRYTQLSELPVARRKMAATAAEVVAARARVLERTVVTLERAKHGALARATKAKAEHLAVVAQGVEGKLEVTKLEIAATLYTPETLAALARYRQHLRQTKERLQHRRKMTIQELRAYGDVEVADPATDVDADEGSFADIARRYGVLAREVEEVKMEIARLEK</sequence>
<gene>
    <name evidence="2" type="ORF">PCAMFM013_S030g000035</name>
</gene>